<dbReference type="GO" id="GO:0006281">
    <property type="term" value="P:DNA repair"/>
    <property type="evidence" value="ECO:0007669"/>
    <property type="project" value="InterPro"/>
</dbReference>
<dbReference type="EMBL" id="MZ150789">
    <property type="protein sequence ID" value="QWY84635.1"/>
    <property type="molecule type" value="Genomic_DNA"/>
</dbReference>
<dbReference type="SUPFAM" id="SSF103084">
    <property type="entry name" value="Holliday junction resolvase RusA"/>
    <property type="match status" value="1"/>
</dbReference>
<dbReference type="GO" id="GO:0006310">
    <property type="term" value="P:DNA recombination"/>
    <property type="evidence" value="ECO:0007669"/>
    <property type="project" value="InterPro"/>
</dbReference>
<dbReference type="GO" id="GO:0000287">
    <property type="term" value="F:magnesium ion binding"/>
    <property type="evidence" value="ECO:0007669"/>
    <property type="project" value="InterPro"/>
</dbReference>
<dbReference type="Gene3D" id="3.30.1330.70">
    <property type="entry name" value="Holliday junction resolvase RusA"/>
    <property type="match status" value="1"/>
</dbReference>
<sequence length="186" mass="20999">MKKTCPFDAGGAGLSWGRSAAMKPTTTCPRHASDVTDINRVGSLRSKQNQYETRARNRSRMRALTAPQETNMTVLTFDWPRPPLNANQRLHWAAKAKKTREIRDCTRLFAMSMDPAEHVTVQLTWVVTDKRRRDSDNIYPTFKAMCDGLVDAGIVPDDTPQYMDKRAPLIRHEPGGTARLELEVTA</sequence>
<organism evidence="1 2">
    <name type="scientific">Microbacterium phage Footloose</name>
    <dbReference type="NCBI Taxonomy" id="2836048"/>
    <lineage>
        <taxon>Viruses</taxon>
        <taxon>Duplodnaviria</taxon>
        <taxon>Heunggongvirae</taxon>
        <taxon>Uroviricota</taxon>
        <taxon>Caudoviricetes</taxon>
        <taxon>Footloosevirus</taxon>
        <taxon>Footloosevirus footloose</taxon>
    </lineage>
</organism>
<dbReference type="Proteomes" id="UP000693692">
    <property type="component" value="Segment"/>
</dbReference>
<gene>
    <name evidence="1" type="primary">53</name>
    <name evidence="1" type="ORF">SEA_FOOTLOOSE_53</name>
</gene>
<reference evidence="1" key="1">
    <citation type="submission" date="2021-05" db="EMBL/GenBank/DDBJ databases">
        <authorList>
            <person name="Brink J."/>
            <person name="Busse A.L."/>
            <person name="Crowley H.J."/>
            <person name="Hall C.J."/>
            <person name="Hetherington P."/>
            <person name="Hovde T.M."/>
            <person name="Johnson J.A."/>
            <person name="Karch K.E."/>
            <person name="Krueger C.J."/>
            <person name="Lundberg T.J."/>
            <person name="Madla Sanchez I."/>
            <person name="Mathiesen C."/>
            <person name="Moore L.J."/>
            <person name="Nordberg R.J."/>
            <person name="Petersen I.M."/>
            <person name="Piton K.L."/>
            <person name="Rozycki S.T."/>
            <person name="Rutten E."/>
            <person name="Samuelson I.O."/>
            <person name="Sarkilahti S.K."/>
            <person name="Schubert K.A."/>
            <person name="Stamness T.F."/>
            <person name="Tinman A.J."/>
            <person name="Tutterrow P.B."/>
            <person name="Wanzek N.C."/>
            <person name="Wheeler C.D."/>
            <person name="Spring A.M."/>
            <person name="Klyczek K."/>
            <person name="Garlena R.A."/>
            <person name="Russell D.A."/>
            <person name="Pope W.H."/>
            <person name="Jacobs-Sera D."/>
            <person name="Hatfull G.F."/>
        </authorList>
    </citation>
    <scope>NUCLEOTIDE SEQUENCE</scope>
</reference>
<protein>
    <submittedName>
        <fullName evidence="1">RusA-like resolvase</fullName>
    </submittedName>
</protein>
<dbReference type="GeneID" id="80019041"/>
<evidence type="ECO:0000313" key="2">
    <source>
        <dbReference type="Proteomes" id="UP000693692"/>
    </source>
</evidence>
<accession>A0A8F3ECS0</accession>
<evidence type="ECO:0000313" key="1">
    <source>
        <dbReference type="EMBL" id="QWY84635.1"/>
    </source>
</evidence>
<keyword evidence="2" id="KW-1185">Reference proteome</keyword>
<name>A0A8F3ECS0_9CAUD</name>
<dbReference type="KEGG" id="vg:80019041"/>
<dbReference type="InterPro" id="IPR036614">
    <property type="entry name" value="RusA-like_sf"/>
</dbReference>
<proteinExistence type="predicted"/>
<dbReference type="RefSeq" id="YP_010754450.1">
    <property type="nucleotide sequence ID" value="NC_073460.1"/>
</dbReference>